<evidence type="ECO:0000256" key="6">
    <source>
        <dbReference type="SAM" id="Phobius"/>
    </source>
</evidence>
<dbReference type="RefSeq" id="WP_203767304.1">
    <property type="nucleotide sequence ID" value="NZ_BOMQ01000026.1"/>
</dbReference>
<dbReference type="PANTHER" id="PTHR23513:SF6">
    <property type="entry name" value="MAJOR FACILITATOR SUPERFAMILY ASSOCIATED DOMAIN-CONTAINING PROTEIN"/>
    <property type="match status" value="1"/>
</dbReference>
<keyword evidence="3 6" id="KW-0812">Transmembrane</keyword>
<gene>
    <name evidence="8" type="ORF">Ani05nite_21450</name>
</gene>
<evidence type="ECO:0000256" key="4">
    <source>
        <dbReference type="ARBA" id="ARBA00022989"/>
    </source>
</evidence>
<reference evidence="8" key="1">
    <citation type="submission" date="2021-01" db="EMBL/GenBank/DDBJ databases">
        <title>Whole genome shotgun sequence of Actinoplanes nipponensis NBRC 14063.</title>
        <authorList>
            <person name="Komaki H."/>
            <person name="Tamura T."/>
        </authorList>
    </citation>
    <scope>NUCLEOTIDE SEQUENCE</scope>
    <source>
        <strain evidence="8">NBRC 14063</strain>
    </source>
</reference>
<dbReference type="Pfam" id="PF07690">
    <property type="entry name" value="MFS_1"/>
    <property type="match status" value="1"/>
</dbReference>
<accession>A0A919JDU8</accession>
<feature type="domain" description="Major facilitator superfamily (MFS) profile" evidence="7">
    <location>
        <begin position="170"/>
        <end position="402"/>
    </location>
</feature>
<dbReference type="AlphaFoldDB" id="A0A919JDU8"/>
<dbReference type="PRINTS" id="PR01988">
    <property type="entry name" value="EXPORTERBACE"/>
</dbReference>
<evidence type="ECO:0000256" key="3">
    <source>
        <dbReference type="ARBA" id="ARBA00022692"/>
    </source>
</evidence>
<feature type="transmembrane region" description="Helical" evidence="6">
    <location>
        <begin position="250"/>
        <end position="268"/>
    </location>
</feature>
<sequence>MALSLLLTQPDFGRYWAARLVSYAGDQIARTALLIAVFDRHGGAALGLLLIAGTAPRLLGPALGALADRFDQRRIIVVCDVAQALLYVAIAVLAPPVPVLLALVAAAATAATAFTPAGRSLLPRLVAPDRLGTANAQLAVGVNLGFAAGPALGGLLLAGLGLAPTLLLNAATFVVSASLVAGLRTLSSPASAGARPFGVILREGLTTVHGNPVVRAVATGFLVMVAFAALDNVALVPFARAGLEASAAQIGLLGSLYGAGMVLGPLLVARARMDLVLYAAFAALSVGTLLTGASSVLLLAFAGQALAGAGAGWHNVAADTLIQRHVPADRLGTVFGTVYMFPYAAELIAYAAGAALLTAVGGRGLLLISGLGVAATLGVVGPLLARALRGAAAAPQPAPALT</sequence>
<evidence type="ECO:0000256" key="2">
    <source>
        <dbReference type="ARBA" id="ARBA00022475"/>
    </source>
</evidence>
<evidence type="ECO:0000313" key="9">
    <source>
        <dbReference type="Proteomes" id="UP000647172"/>
    </source>
</evidence>
<feature type="transmembrane region" description="Helical" evidence="6">
    <location>
        <begin position="212"/>
        <end position="230"/>
    </location>
</feature>
<comment type="subcellular location">
    <subcellularLocation>
        <location evidence="1">Cell membrane</location>
        <topology evidence="1">Multi-pass membrane protein</topology>
    </subcellularLocation>
</comment>
<dbReference type="CDD" id="cd06173">
    <property type="entry name" value="MFS_MefA_like"/>
    <property type="match status" value="1"/>
</dbReference>
<feature type="transmembrane region" description="Helical" evidence="6">
    <location>
        <begin position="365"/>
        <end position="385"/>
    </location>
</feature>
<dbReference type="SUPFAM" id="SSF103473">
    <property type="entry name" value="MFS general substrate transporter"/>
    <property type="match status" value="1"/>
</dbReference>
<dbReference type="Proteomes" id="UP000647172">
    <property type="component" value="Unassembled WGS sequence"/>
</dbReference>
<keyword evidence="4 6" id="KW-1133">Transmembrane helix</keyword>
<keyword evidence="5 6" id="KW-0472">Membrane</keyword>
<evidence type="ECO:0000313" key="8">
    <source>
        <dbReference type="EMBL" id="GIE48611.1"/>
    </source>
</evidence>
<keyword evidence="2" id="KW-1003">Cell membrane</keyword>
<comment type="caution">
    <text evidence="8">The sequence shown here is derived from an EMBL/GenBank/DDBJ whole genome shotgun (WGS) entry which is preliminary data.</text>
</comment>
<feature type="transmembrane region" description="Helical" evidence="6">
    <location>
        <begin position="43"/>
        <end position="63"/>
    </location>
</feature>
<dbReference type="InterPro" id="IPR011701">
    <property type="entry name" value="MFS"/>
</dbReference>
<dbReference type="GO" id="GO:0005886">
    <property type="term" value="C:plasma membrane"/>
    <property type="evidence" value="ECO:0007669"/>
    <property type="project" value="UniProtKB-SubCell"/>
</dbReference>
<organism evidence="8 9">
    <name type="scientific">Actinoplanes nipponensis</name>
    <dbReference type="NCBI Taxonomy" id="135950"/>
    <lineage>
        <taxon>Bacteria</taxon>
        <taxon>Bacillati</taxon>
        <taxon>Actinomycetota</taxon>
        <taxon>Actinomycetes</taxon>
        <taxon>Micromonosporales</taxon>
        <taxon>Micromonosporaceae</taxon>
        <taxon>Actinoplanes</taxon>
    </lineage>
</organism>
<proteinExistence type="predicted"/>
<name>A0A919JDU8_9ACTN</name>
<protein>
    <recommendedName>
        <fullName evidence="7">Major facilitator superfamily (MFS) profile domain-containing protein</fullName>
    </recommendedName>
</protein>
<feature type="transmembrane region" description="Helical" evidence="6">
    <location>
        <begin position="275"/>
        <end position="302"/>
    </location>
</feature>
<feature type="transmembrane region" description="Helical" evidence="6">
    <location>
        <begin position="340"/>
        <end position="358"/>
    </location>
</feature>
<dbReference type="InterPro" id="IPR036259">
    <property type="entry name" value="MFS_trans_sf"/>
</dbReference>
<dbReference type="GO" id="GO:0022857">
    <property type="term" value="F:transmembrane transporter activity"/>
    <property type="evidence" value="ECO:0007669"/>
    <property type="project" value="InterPro"/>
</dbReference>
<feature type="transmembrane region" description="Helical" evidence="6">
    <location>
        <begin position="138"/>
        <end position="160"/>
    </location>
</feature>
<dbReference type="InterPro" id="IPR020846">
    <property type="entry name" value="MFS_dom"/>
</dbReference>
<dbReference type="EMBL" id="BOMQ01000026">
    <property type="protein sequence ID" value="GIE48611.1"/>
    <property type="molecule type" value="Genomic_DNA"/>
</dbReference>
<keyword evidence="9" id="KW-1185">Reference proteome</keyword>
<dbReference type="InterPro" id="IPR022324">
    <property type="entry name" value="Bacilysin_exporter_BacE_put"/>
</dbReference>
<dbReference type="PROSITE" id="PS50850">
    <property type="entry name" value="MFS"/>
    <property type="match status" value="1"/>
</dbReference>
<evidence type="ECO:0000256" key="1">
    <source>
        <dbReference type="ARBA" id="ARBA00004651"/>
    </source>
</evidence>
<evidence type="ECO:0000259" key="7">
    <source>
        <dbReference type="PROSITE" id="PS50850"/>
    </source>
</evidence>
<dbReference type="Gene3D" id="1.20.1250.20">
    <property type="entry name" value="MFS general substrate transporter like domains"/>
    <property type="match status" value="1"/>
</dbReference>
<evidence type="ECO:0000256" key="5">
    <source>
        <dbReference type="ARBA" id="ARBA00023136"/>
    </source>
</evidence>
<dbReference type="PANTHER" id="PTHR23513">
    <property type="entry name" value="INTEGRAL MEMBRANE EFFLUX PROTEIN-RELATED"/>
    <property type="match status" value="1"/>
</dbReference>